<dbReference type="SUPFAM" id="SSF52075">
    <property type="entry name" value="Outer arm dynein light chain 1"/>
    <property type="match status" value="1"/>
</dbReference>
<comment type="subcellular location">
    <subcellularLocation>
        <location evidence="1">Cell projection</location>
        <location evidence="1">Cilium</location>
    </subcellularLocation>
</comment>
<feature type="region of interest" description="Disordered" evidence="6">
    <location>
        <begin position="211"/>
        <end position="314"/>
    </location>
</feature>
<dbReference type="AlphaFoldDB" id="A0A0G4G2C9"/>
<keyword evidence="4" id="KW-0969">Cilium</keyword>
<evidence type="ECO:0000256" key="2">
    <source>
        <dbReference type="ARBA" id="ARBA00022614"/>
    </source>
</evidence>
<gene>
    <name evidence="7" type="ORF">Cvel_19937</name>
</gene>
<evidence type="ECO:0000256" key="1">
    <source>
        <dbReference type="ARBA" id="ARBA00004138"/>
    </source>
</evidence>
<dbReference type="PANTHER" id="PTHR45973">
    <property type="entry name" value="PROTEIN PHOSPHATASE 1 REGULATORY SUBUNIT SDS22-RELATED"/>
    <property type="match status" value="1"/>
</dbReference>
<sequence>MLRSDRRTYYSTPELNDKLYIHFKGFRKIENLEEFTGIKVLYGEGNGFAKIEGLDTMTKLRSLYLQENCIREIENLENVEALHTLNLSNNFITHIKNLKNHKDLHTLYIASNNVGQDGLGDLEELKDCDNLAVLDIQHNRISDEAVLPDVLCKMKNLAVLYLKGNPVVKKIANYRKRVIASIPGLKYLDDRPVFEDDRRCAEAFMRGGFPEERAERRRMQEEKQQEHRRNHDAFMAMVRDARREHDEREAMLQEDHATTGCPSSDRPTDSVQASLTVGGHGQAPTEEQRSSVAAAGGAEGDEDGGGSRAATSEAGTECALMVDVQHQEGDIEGEECPTPNSLQSLSRGLTVEEVGGVAEDVQKKEEREKERNSMATRETAPEGDQLTVTRTDASLSPSPTTTSEGIPKPPVRDFEDETVGDISEEKGVVGVSGDGLDFDHTIEARIDEALAGVAMAAEEKKAKGGETINNAEVQNEDAAYDFEALD</sequence>
<proteinExistence type="predicted"/>
<dbReference type="SMART" id="SM00365">
    <property type="entry name" value="LRR_SD22"/>
    <property type="match status" value="4"/>
</dbReference>
<feature type="compositionally biased region" description="Polar residues" evidence="6">
    <location>
        <begin position="338"/>
        <end position="347"/>
    </location>
</feature>
<keyword evidence="3" id="KW-0677">Repeat</keyword>
<dbReference type="Gene3D" id="3.80.10.10">
    <property type="entry name" value="Ribonuclease Inhibitor"/>
    <property type="match status" value="2"/>
</dbReference>
<dbReference type="EMBL" id="CDMZ01000832">
    <property type="protein sequence ID" value="CEM22348.1"/>
    <property type="molecule type" value="Genomic_DNA"/>
</dbReference>
<dbReference type="PANTHER" id="PTHR45973:SF9">
    <property type="entry name" value="LEUCINE-RICH REPEAT-CONTAINING PROTEIN 46"/>
    <property type="match status" value="1"/>
</dbReference>
<evidence type="ECO:0000256" key="6">
    <source>
        <dbReference type="SAM" id="MobiDB-lite"/>
    </source>
</evidence>
<evidence type="ECO:0000256" key="3">
    <source>
        <dbReference type="ARBA" id="ARBA00022737"/>
    </source>
</evidence>
<dbReference type="InterPro" id="IPR050576">
    <property type="entry name" value="Cilia_flagella_integrity"/>
</dbReference>
<name>A0A0G4G2C9_9ALVE</name>
<protein>
    <recommendedName>
        <fullName evidence="8">Dynein assembly factor 1, axonemal homolog</fullName>
    </recommendedName>
</protein>
<keyword evidence="2" id="KW-0433">Leucine-rich repeat</keyword>
<evidence type="ECO:0000256" key="4">
    <source>
        <dbReference type="ARBA" id="ARBA00023069"/>
    </source>
</evidence>
<evidence type="ECO:0008006" key="8">
    <source>
        <dbReference type="Google" id="ProtNLM"/>
    </source>
</evidence>
<dbReference type="PROSITE" id="PS51450">
    <property type="entry name" value="LRR"/>
    <property type="match status" value="2"/>
</dbReference>
<feature type="compositionally biased region" description="Basic and acidic residues" evidence="6">
    <location>
        <begin position="360"/>
        <end position="372"/>
    </location>
</feature>
<feature type="compositionally biased region" description="Polar residues" evidence="6">
    <location>
        <begin position="386"/>
        <end position="404"/>
    </location>
</feature>
<dbReference type="VEuPathDB" id="CryptoDB:Cvel_19937"/>
<dbReference type="InterPro" id="IPR032675">
    <property type="entry name" value="LRR_dom_sf"/>
</dbReference>
<feature type="compositionally biased region" description="Basic and acidic residues" evidence="6">
    <location>
        <begin position="239"/>
        <end position="257"/>
    </location>
</feature>
<accession>A0A0G4G2C9</accession>
<reference evidence="7" key="1">
    <citation type="submission" date="2014-11" db="EMBL/GenBank/DDBJ databases">
        <authorList>
            <person name="Otto D Thomas"/>
            <person name="Naeem Raeece"/>
        </authorList>
    </citation>
    <scope>NUCLEOTIDE SEQUENCE</scope>
</reference>
<feature type="compositionally biased region" description="Basic and acidic residues" evidence="6">
    <location>
        <begin position="211"/>
        <end position="232"/>
    </location>
</feature>
<organism evidence="7">
    <name type="scientific">Chromera velia CCMP2878</name>
    <dbReference type="NCBI Taxonomy" id="1169474"/>
    <lineage>
        <taxon>Eukaryota</taxon>
        <taxon>Sar</taxon>
        <taxon>Alveolata</taxon>
        <taxon>Colpodellida</taxon>
        <taxon>Chromeraceae</taxon>
        <taxon>Chromera</taxon>
    </lineage>
</organism>
<evidence type="ECO:0000256" key="5">
    <source>
        <dbReference type="ARBA" id="ARBA00023273"/>
    </source>
</evidence>
<keyword evidence="5" id="KW-0966">Cell projection</keyword>
<dbReference type="InterPro" id="IPR001611">
    <property type="entry name" value="Leu-rich_rpt"/>
</dbReference>
<evidence type="ECO:0000313" key="7">
    <source>
        <dbReference type="EMBL" id="CEM22348.1"/>
    </source>
</evidence>
<feature type="region of interest" description="Disordered" evidence="6">
    <location>
        <begin position="330"/>
        <end position="415"/>
    </location>
</feature>